<comment type="caution">
    <text evidence="1">The sequence shown here is derived from an EMBL/GenBank/DDBJ whole genome shotgun (WGS) entry which is preliminary data.</text>
</comment>
<protein>
    <submittedName>
        <fullName evidence="1">Uncharacterized protein</fullName>
    </submittedName>
</protein>
<evidence type="ECO:0000313" key="2">
    <source>
        <dbReference type="Proteomes" id="UP001634394"/>
    </source>
</evidence>
<organism evidence="1 2">
    <name type="scientific">Sinanodonta woodiana</name>
    <name type="common">Chinese pond mussel</name>
    <name type="synonym">Anodonta woodiana</name>
    <dbReference type="NCBI Taxonomy" id="1069815"/>
    <lineage>
        <taxon>Eukaryota</taxon>
        <taxon>Metazoa</taxon>
        <taxon>Spiralia</taxon>
        <taxon>Lophotrochozoa</taxon>
        <taxon>Mollusca</taxon>
        <taxon>Bivalvia</taxon>
        <taxon>Autobranchia</taxon>
        <taxon>Heteroconchia</taxon>
        <taxon>Palaeoheterodonta</taxon>
        <taxon>Unionida</taxon>
        <taxon>Unionoidea</taxon>
        <taxon>Unionidae</taxon>
        <taxon>Unioninae</taxon>
        <taxon>Sinanodonta</taxon>
    </lineage>
</organism>
<name>A0ABD3XP20_SINWO</name>
<reference evidence="1 2" key="1">
    <citation type="submission" date="2024-11" db="EMBL/GenBank/DDBJ databases">
        <title>Chromosome-level genome assembly of the freshwater bivalve Anodonta woodiana.</title>
        <authorList>
            <person name="Chen X."/>
        </authorList>
    </citation>
    <scope>NUCLEOTIDE SEQUENCE [LARGE SCALE GENOMIC DNA]</scope>
    <source>
        <strain evidence="1">MN2024</strain>
        <tissue evidence="1">Gills</tissue>
    </source>
</reference>
<dbReference type="Proteomes" id="UP001634394">
    <property type="component" value="Unassembled WGS sequence"/>
</dbReference>
<accession>A0ABD3XP20</accession>
<dbReference type="EMBL" id="JBJQND010000001">
    <property type="protein sequence ID" value="KAL3887987.1"/>
    <property type="molecule type" value="Genomic_DNA"/>
</dbReference>
<gene>
    <name evidence="1" type="ORF">ACJMK2_000372</name>
</gene>
<proteinExistence type="predicted"/>
<keyword evidence="2" id="KW-1185">Reference proteome</keyword>
<sequence>MDRSMLCSFYFRLGLNYSEILSFLAQIHGVCISMRTETNTALSLDALRCLQHGLIVSRDTVGILMQLLDPAGIQLRLRRRLRGRQISLSLKLF</sequence>
<evidence type="ECO:0000313" key="1">
    <source>
        <dbReference type="EMBL" id="KAL3887987.1"/>
    </source>
</evidence>
<dbReference type="AlphaFoldDB" id="A0ABD3XP20"/>